<organism evidence="1 2">
    <name type="scientific">Synaphobranchus kaupii</name>
    <name type="common">Kaup's arrowtooth eel</name>
    <dbReference type="NCBI Taxonomy" id="118154"/>
    <lineage>
        <taxon>Eukaryota</taxon>
        <taxon>Metazoa</taxon>
        <taxon>Chordata</taxon>
        <taxon>Craniata</taxon>
        <taxon>Vertebrata</taxon>
        <taxon>Euteleostomi</taxon>
        <taxon>Actinopterygii</taxon>
        <taxon>Neopterygii</taxon>
        <taxon>Teleostei</taxon>
        <taxon>Anguilliformes</taxon>
        <taxon>Synaphobranchidae</taxon>
        <taxon>Synaphobranchus</taxon>
    </lineage>
</organism>
<comment type="caution">
    <text evidence="1">The sequence shown here is derived from an EMBL/GenBank/DDBJ whole genome shotgun (WGS) entry which is preliminary data.</text>
</comment>
<sequence length="101" mass="10697">MRITDVKRRQFLPGLSEVSTATGGRPRSTCCQAGAAVVARCARLLRKRTAPTPHRAAAGNNAIGCAETPPSCPSLRTMFPEAVHQSETRAARGFVPPHACS</sequence>
<reference evidence="1" key="1">
    <citation type="journal article" date="2023" name="Science">
        <title>Genome structures resolve the early diversification of teleost fishes.</title>
        <authorList>
            <person name="Parey E."/>
            <person name="Louis A."/>
            <person name="Montfort J."/>
            <person name="Bouchez O."/>
            <person name="Roques C."/>
            <person name="Iampietro C."/>
            <person name="Lluch J."/>
            <person name="Castinel A."/>
            <person name="Donnadieu C."/>
            <person name="Desvignes T."/>
            <person name="Floi Bucao C."/>
            <person name="Jouanno E."/>
            <person name="Wen M."/>
            <person name="Mejri S."/>
            <person name="Dirks R."/>
            <person name="Jansen H."/>
            <person name="Henkel C."/>
            <person name="Chen W.J."/>
            <person name="Zahm M."/>
            <person name="Cabau C."/>
            <person name="Klopp C."/>
            <person name="Thompson A.W."/>
            <person name="Robinson-Rechavi M."/>
            <person name="Braasch I."/>
            <person name="Lecointre G."/>
            <person name="Bobe J."/>
            <person name="Postlethwait J.H."/>
            <person name="Berthelot C."/>
            <person name="Roest Crollius H."/>
            <person name="Guiguen Y."/>
        </authorList>
    </citation>
    <scope>NUCLEOTIDE SEQUENCE</scope>
    <source>
        <strain evidence="1">WJC10195</strain>
    </source>
</reference>
<dbReference type="EMBL" id="JAINUF010000002">
    <property type="protein sequence ID" value="KAJ8374048.1"/>
    <property type="molecule type" value="Genomic_DNA"/>
</dbReference>
<protein>
    <submittedName>
        <fullName evidence="1">Uncharacterized protein</fullName>
    </submittedName>
</protein>
<evidence type="ECO:0000313" key="2">
    <source>
        <dbReference type="Proteomes" id="UP001152622"/>
    </source>
</evidence>
<name>A0A9Q1G229_SYNKA</name>
<dbReference type="AlphaFoldDB" id="A0A9Q1G229"/>
<keyword evidence="2" id="KW-1185">Reference proteome</keyword>
<accession>A0A9Q1G229</accession>
<dbReference type="Proteomes" id="UP001152622">
    <property type="component" value="Chromosome 2"/>
</dbReference>
<evidence type="ECO:0000313" key="1">
    <source>
        <dbReference type="EMBL" id="KAJ8374048.1"/>
    </source>
</evidence>
<proteinExistence type="predicted"/>
<gene>
    <name evidence="1" type="ORF">SKAU_G00046280</name>
</gene>